<dbReference type="VEuPathDB" id="FungiDB:VP01_2579g1"/>
<dbReference type="AlphaFoldDB" id="A0A0L6V4Z1"/>
<reference evidence="1 2" key="1">
    <citation type="submission" date="2015-08" db="EMBL/GenBank/DDBJ databases">
        <title>Next Generation Sequencing and Analysis of the Genome of Puccinia sorghi L Schw, the Causal Agent of Maize Common Rust.</title>
        <authorList>
            <person name="Rochi L."/>
            <person name="Burguener G."/>
            <person name="Darino M."/>
            <person name="Turjanski A."/>
            <person name="Kreff E."/>
            <person name="Dieguez M.J."/>
            <person name="Sacco F."/>
        </authorList>
    </citation>
    <scope>NUCLEOTIDE SEQUENCE [LARGE SCALE GENOMIC DNA]</scope>
    <source>
        <strain evidence="1 2">RO10H11247</strain>
    </source>
</reference>
<dbReference type="Proteomes" id="UP000037035">
    <property type="component" value="Unassembled WGS sequence"/>
</dbReference>
<name>A0A0L6V4Z1_9BASI</name>
<evidence type="ECO:0000313" key="2">
    <source>
        <dbReference type="Proteomes" id="UP000037035"/>
    </source>
</evidence>
<gene>
    <name evidence="1" type="ORF">VP01_2579g1</name>
</gene>
<organism evidence="1 2">
    <name type="scientific">Puccinia sorghi</name>
    <dbReference type="NCBI Taxonomy" id="27349"/>
    <lineage>
        <taxon>Eukaryota</taxon>
        <taxon>Fungi</taxon>
        <taxon>Dikarya</taxon>
        <taxon>Basidiomycota</taxon>
        <taxon>Pucciniomycotina</taxon>
        <taxon>Pucciniomycetes</taxon>
        <taxon>Pucciniales</taxon>
        <taxon>Pucciniaceae</taxon>
        <taxon>Puccinia</taxon>
    </lineage>
</organism>
<protein>
    <submittedName>
        <fullName evidence="1">Uncharacterized protein</fullName>
    </submittedName>
</protein>
<comment type="caution">
    <text evidence="1">The sequence shown here is derived from an EMBL/GenBank/DDBJ whole genome shotgun (WGS) entry which is preliminary data.</text>
</comment>
<keyword evidence="2" id="KW-1185">Reference proteome</keyword>
<accession>A0A0L6V4Z1</accession>
<sequence length="89" mass="10305">MVGPGFAEMSYNNEKRSKAKRALCQLKQAKSVSDYCHMLKIRLSFESKTAYSKEHTFQPNIYLYMQNSSNESLTFLKPNVITNFELKIS</sequence>
<dbReference type="EMBL" id="LAVV01007478">
    <property type="protein sequence ID" value="KNZ55799.1"/>
    <property type="molecule type" value="Genomic_DNA"/>
</dbReference>
<proteinExistence type="predicted"/>
<evidence type="ECO:0000313" key="1">
    <source>
        <dbReference type="EMBL" id="KNZ55799.1"/>
    </source>
</evidence>